<evidence type="ECO:0000256" key="4">
    <source>
        <dbReference type="SAM" id="MobiDB-lite"/>
    </source>
</evidence>
<sequence>MFDDMAWTDDQPHGDWEMELQRVRYGSEMGFRDPSAAMDDPFYLSNGSGGLAARATGVTSSAMASNGPTMTTLHPSSTLTTSASCPSFTSLYDINGDDLLSDIPDGEPLGELFMNPGFNPPNANANATAAMGGYDYVLQFQQQHQDGYTRQYPHQPAQISNEHLAAMHQSRRQLHMSASFTSLSSMETEYKRRLAKKRKPGYERPHKHQRHKSFDSTTTSVSTAMSPATSMEFTPFHTTSTFESTPEGRVLDGSTDPEMIGFSIDDFPSTFTSDSSWPTAPPPLSLAAGLPFDSINEAPHSENQRTAFASELHEKDNASTQSEMEMLFSENERVNVSKILDAIRDFDSPVEESESPKPARSSRPPPSKSRPPSARRKSRSPQLRPSIVNKTELKRSASSSSSTCVRERINSLLDANEAKPETSITLDATEQAFLAQSPLFAPEKTAETAGSLWLLLHSSQCQQACTIAGCDVMRRVIKHCRSCEAELGKCRDPCNEAKAMLLHYATCSLRSTKDDKQSCALCAKLEEIDRTHNAIKTQSVPSPQMMAMGMPVGAGPVLIAPQPTFVSPTHKPATGNSKHVPIQPNPLPTASNPMGLMGSFPQFSYSLALYLEQTSSAFRAEVKARVEKRVTAAAGQDLIQHMQKKTRLRSLDDIRSEARAIVLGEMERELHYHMQNMNWPSGSDAGAKVDLNESGLPSYLLSVAAAGFAAFYAQQATLQAAAMRMSTIPPFTLSSSAPSPQSLSRQSSTGGPSTPSVMSLAPRNVGSSVDASPTISPKETIKTVERSTKDLSFV</sequence>
<gene>
    <name evidence="6" type="ORF">Poli38472_009992</name>
</gene>
<feature type="region of interest" description="Disordered" evidence="4">
    <location>
        <begin position="347"/>
        <end position="402"/>
    </location>
</feature>
<dbReference type="OrthoDB" id="167934at2759"/>
<feature type="compositionally biased region" description="Low complexity" evidence="4">
    <location>
        <begin position="733"/>
        <end position="748"/>
    </location>
</feature>
<dbReference type="SMART" id="SM00551">
    <property type="entry name" value="ZnF_TAZ"/>
    <property type="match status" value="1"/>
</dbReference>
<dbReference type="Proteomes" id="UP000794436">
    <property type="component" value="Unassembled WGS sequence"/>
</dbReference>
<dbReference type="Gene3D" id="1.20.1020.10">
    <property type="entry name" value="TAZ domain"/>
    <property type="match status" value="1"/>
</dbReference>
<evidence type="ECO:0000256" key="3">
    <source>
        <dbReference type="ARBA" id="ARBA00022833"/>
    </source>
</evidence>
<feature type="region of interest" description="Disordered" evidence="4">
    <location>
        <begin position="195"/>
        <end position="221"/>
    </location>
</feature>
<reference evidence="6" key="1">
    <citation type="submission" date="2019-03" db="EMBL/GenBank/DDBJ databases">
        <title>Long read genome sequence of the mycoparasitic Pythium oligandrum ATCC 38472 isolated from sugarbeet rhizosphere.</title>
        <authorList>
            <person name="Gaulin E."/>
        </authorList>
    </citation>
    <scope>NUCLEOTIDE SEQUENCE</scope>
    <source>
        <strain evidence="6">ATCC 38472_TT</strain>
    </source>
</reference>
<feature type="compositionally biased region" description="Basic residues" evidence="4">
    <location>
        <begin position="195"/>
        <end position="211"/>
    </location>
</feature>
<organism evidence="6 7">
    <name type="scientific">Pythium oligandrum</name>
    <name type="common">Mycoparasitic fungus</name>
    <dbReference type="NCBI Taxonomy" id="41045"/>
    <lineage>
        <taxon>Eukaryota</taxon>
        <taxon>Sar</taxon>
        <taxon>Stramenopiles</taxon>
        <taxon>Oomycota</taxon>
        <taxon>Peronosporomycetes</taxon>
        <taxon>Pythiales</taxon>
        <taxon>Pythiaceae</taxon>
        <taxon>Pythium</taxon>
    </lineage>
</organism>
<keyword evidence="7" id="KW-1185">Reference proteome</keyword>
<dbReference type="GO" id="GO:0008270">
    <property type="term" value="F:zinc ion binding"/>
    <property type="evidence" value="ECO:0007669"/>
    <property type="project" value="UniProtKB-KW"/>
</dbReference>
<feature type="region of interest" description="Disordered" evidence="4">
    <location>
        <begin position="732"/>
        <end position="794"/>
    </location>
</feature>
<dbReference type="AlphaFoldDB" id="A0A8K1C928"/>
<proteinExistence type="predicted"/>
<keyword evidence="2" id="KW-0863">Zinc-finger</keyword>
<protein>
    <recommendedName>
        <fullName evidence="5">TAZ-type domain-containing protein</fullName>
    </recommendedName>
</protein>
<feature type="domain" description="TAZ-type" evidence="5">
    <location>
        <begin position="441"/>
        <end position="525"/>
    </location>
</feature>
<name>A0A8K1C928_PYTOL</name>
<evidence type="ECO:0000259" key="5">
    <source>
        <dbReference type="PROSITE" id="PS50134"/>
    </source>
</evidence>
<evidence type="ECO:0000313" key="7">
    <source>
        <dbReference type="Proteomes" id="UP000794436"/>
    </source>
</evidence>
<keyword evidence="3" id="KW-0862">Zinc</keyword>
<dbReference type="InterPro" id="IPR000197">
    <property type="entry name" value="Znf_TAZ"/>
</dbReference>
<evidence type="ECO:0000313" key="6">
    <source>
        <dbReference type="EMBL" id="TMW58433.1"/>
    </source>
</evidence>
<accession>A0A8K1C928</accession>
<dbReference type="SUPFAM" id="SSF57933">
    <property type="entry name" value="TAZ domain"/>
    <property type="match status" value="1"/>
</dbReference>
<evidence type="ECO:0000256" key="1">
    <source>
        <dbReference type="ARBA" id="ARBA00022723"/>
    </source>
</evidence>
<keyword evidence="1" id="KW-0479">Metal-binding</keyword>
<feature type="compositionally biased region" description="Polar residues" evidence="4">
    <location>
        <begin position="765"/>
        <end position="777"/>
    </location>
</feature>
<feature type="compositionally biased region" description="Basic and acidic residues" evidence="4">
    <location>
        <begin position="779"/>
        <end position="794"/>
    </location>
</feature>
<dbReference type="InterPro" id="IPR035898">
    <property type="entry name" value="TAZ_dom_sf"/>
</dbReference>
<dbReference type="PROSITE" id="PS50134">
    <property type="entry name" value="ZF_TAZ"/>
    <property type="match status" value="1"/>
</dbReference>
<dbReference type="EMBL" id="SPLM01000111">
    <property type="protein sequence ID" value="TMW58433.1"/>
    <property type="molecule type" value="Genomic_DNA"/>
</dbReference>
<comment type="caution">
    <text evidence="6">The sequence shown here is derived from an EMBL/GenBank/DDBJ whole genome shotgun (WGS) entry which is preliminary data.</text>
</comment>
<evidence type="ECO:0000256" key="2">
    <source>
        <dbReference type="ARBA" id="ARBA00022771"/>
    </source>
</evidence>